<feature type="transmembrane region" description="Helical" evidence="10">
    <location>
        <begin position="173"/>
        <end position="200"/>
    </location>
</feature>
<dbReference type="InParanoid" id="E4XYB7"/>
<dbReference type="SUPFAM" id="SSF81321">
    <property type="entry name" value="Family A G protein-coupled receptor-like"/>
    <property type="match status" value="1"/>
</dbReference>
<evidence type="ECO:0000256" key="5">
    <source>
        <dbReference type="ARBA" id="ARBA00023040"/>
    </source>
</evidence>
<dbReference type="InterPro" id="IPR017452">
    <property type="entry name" value="GPCR_Rhodpsn_7TM"/>
</dbReference>
<dbReference type="Proteomes" id="UP000001307">
    <property type="component" value="Unassembled WGS sequence"/>
</dbReference>
<keyword evidence="7" id="KW-0675">Receptor</keyword>
<keyword evidence="3 10" id="KW-0812">Transmembrane</keyword>
<keyword evidence="13" id="KW-1185">Reference proteome</keyword>
<keyword evidence="5" id="KW-0297">G-protein coupled receptor</keyword>
<evidence type="ECO:0000256" key="10">
    <source>
        <dbReference type="SAM" id="Phobius"/>
    </source>
</evidence>
<dbReference type="GO" id="GO:0004930">
    <property type="term" value="F:G protein-coupled receptor activity"/>
    <property type="evidence" value="ECO:0007669"/>
    <property type="project" value="UniProtKB-KW"/>
</dbReference>
<reference evidence="12" key="1">
    <citation type="journal article" date="2010" name="Science">
        <title>Plasticity of animal genome architecture unmasked by rapid evolution of a pelagic tunicate.</title>
        <authorList>
            <person name="Denoeud F."/>
            <person name="Henriet S."/>
            <person name="Mungpakdee S."/>
            <person name="Aury J.M."/>
            <person name="Da Silva C."/>
            <person name="Brinkmann H."/>
            <person name="Mikhaleva J."/>
            <person name="Olsen L.C."/>
            <person name="Jubin C."/>
            <person name="Canestro C."/>
            <person name="Bouquet J.M."/>
            <person name="Danks G."/>
            <person name="Poulain J."/>
            <person name="Campsteijn C."/>
            <person name="Adamski M."/>
            <person name="Cross I."/>
            <person name="Yadetie F."/>
            <person name="Muffato M."/>
            <person name="Louis A."/>
            <person name="Butcher S."/>
            <person name="Tsagkogeorga G."/>
            <person name="Konrad A."/>
            <person name="Singh S."/>
            <person name="Jensen M.F."/>
            <person name="Cong E.H."/>
            <person name="Eikeseth-Otteraa H."/>
            <person name="Noel B."/>
            <person name="Anthouard V."/>
            <person name="Porcel B.M."/>
            <person name="Kachouri-Lafond R."/>
            <person name="Nishino A."/>
            <person name="Ugolini M."/>
            <person name="Chourrout P."/>
            <person name="Nishida H."/>
            <person name="Aasland R."/>
            <person name="Huzurbazar S."/>
            <person name="Westhof E."/>
            <person name="Delsuc F."/>
            <person name="Lehrach H."/>
            <person name="Reinhardt R."/>
            <person name="Weissenbach J."/>
            <person name="Roy S.W."/>
            <person name="Artiguenave F."/>
            <person name="Postlethwait J.H."/>
            <person name="Manak J.R."/>
            <person name="Thompson E.M."/>
            <person name="Jaillon O."/>
            <person name="Du Pasquier L."/>
            <person name="Boudinot P."/>
            <person name="Liberles D.A."/>
            <person name="Volff J.N."/>
            <person name="Philippe H."/>
            <person name="Lenhard B."/>
            <person name="Roest Crollius H."/>
            <person name="Wincker P."/>
            <person name="Chourrout D."/>
        </authorList>
    </citation>
    <scope>NUCLEOTIDE SEQUENCE [LARGE SCALE GENOMIC DNA]</scope>
</reference>
<dbReference type="EMBL" id="FN653316">
    <property type="protein sequence ID" value="CBY14645.1"/>
    <property type="molecule type" value="Genomic_DNA"/>
</dbReference>
<evidence type="ECO:0000256" key="6">
    <source>
        <dbReference type="ARBA" id="ARBA00023136"/>
    </source>
</evidence>
<keyword evidence="2" id="KW-1003">Cell membrane</keyword>
<dbReference type="Gene3D" id="1.20.1070.10">
    <property type="entry name" value="Rhodopsin 7-helix transmembrane proteins"/>
    <property type="match status" value="1"/>
</dbReference>
<dbReference type="PANTHER" id="PTHR24246">
    <property type="entry name" value="OLFACTORY RECEPTOR AND ADENOSINE RECEPTOR"/>
    <property type="match status" value="1"/>
</dbReference>
<feature type="transmembrane region" description="Helical" evidence="10">
    <location>
        <begin position="126"/>
        <end position="146"/>
    </location>
</feature>
<dbReference type="InterPro" id="IPR000276">
    <property type="entry name" value="GPCR_Rhodpsn"/>
</dbReference>
<evidence type="ECO:0000256" key="9">
    <source>
        <dbReference type="ARBA" id="ARBA00023224"/>
    </source>
</evidence>
<dbReference type="GO" id="GO:0005886">
    <property type="term" value="C:plasma membrane"/>
    <property type="evidence" value="ECO:0007669"/>
    <property type="project" value="UniProtKB-SubCell"/>
</dbReference>
<protein>
    <recommendedName>
        <fullName evidence="11">G-protein coupled receptors family 1 profile domain-containing protein</fullName>
    </recommendedName>
</protein>
<name>E4XYB7_OIKDI</name>
<evidence type="ECO:0000313" key="13">
    <source>
        <dbReference type="Proteomes" id="UP000001307"/>
    </source>
</evidence>
<feature type="transmembrane region" description="Helical" evidence="10">
    <location>
        <begin position="266"/>
        <end position="292"/>
    </location>
</feature>
<keyword evidence="4 10" id="KW-1133">Transmembrane helix</keyword>
<organism evidence="12">
    <name type="scientific">Oikopleura dioica</name>
    <name type="common">Tunicate</name>
    <dbReference type="NCBI Taxonomy" id="34765"/>
    <lineage>
        <taxon>Eukaryota</taxon>
        <taxon>Metazoa</taxon>
        <taxon>Chordata</taxon>
        <taxon>Tunicata</taxon>
        <taxon>Appendicularia</taxon>
        <taxon>Copelata</taxon>
        <taxon>Oikopleuridae</taxon>
        <taxon>Oikopleura</taxon>
    </lineage>
</organism>
<feature type="transmembrane region" description="Helical" evidence="10">
    <location>
        <begin position="81"/>
        <end position="105"/>
    </location>
</feature>
<feature type="domain" description="G-protein coupled receptors family 1 profile" evidence="11">
    <location>
        <begin position="96"/>
        <end position="382"/>
    </location>
</feature>
<evidence type="ECO:0000256" key="4">
    <source>
        <dbReference type="ARBA" id="ARBA00022989"/>
    </source>
</evidence>
<evidence type="ECO:0000256" key="1">
    <source>
        <dbReference type="ARBA" id="ARBA00004651"/>
    </source>
</evidence>
<dbReference type="PRINTS" id="PR00237">
    <property type="entry name" value="GPCRRHODOPSN"/>
</dbReference>
<dbReference type="PANTHER" id="PTHR24246:SF27">
    <property type="entry name" value="ADENOSINE RECEPTOR, ISOFORM A"/>
    <property type="match status" value="1"/>
</dbReference>
<dbReference type="PROSITE" id="PS50262">
    <property type="entry name" value="G_PROTEIN_RECEP_F1_2"/>
    <property type="match status" value="1"/>
</dbReference>
<dbReference type="AlphaFoldDB" id="E4XYB7"/>
<evidence type="ECO:0000256" key="7">
    <source>
        <dbReference type="ARBA" id="ARBA00023170"/>
    </source>
</evidence>
<evidence type="ECO:0000256" key="2">
    <source>
        <dbReference type="ARBA" id="ARBA00022475"/>
    </source>
</evidence>
<dbReference type="Pfam" id="PF00001">
    <property type="entry name" value="7tm_1"/>
    <property type="match status" value="1"/>
</dbReference>
<feature type="transmembrane region" description="Helical" evidence="10">
    <location>
        <begin position="220"/>
        <end position="246"/>
    </location>
</feature>
<gene>
    <name evidence="12" type="ORF">GSOID_T00009692001</name>
</gene>
<keyword evidence="8" id="KW-0325">Glycoprotein</keyword>
<evidence type="ECO:0000256" key="8">
    <source>
        <dbReference type="ARBA" id="ARBA00023180"/>
    </source>
</evidence>
<keyword evidence="6 10" id="KW-0472">Membrane</keyword>
<dbReference type="CDD" id="cd00637">
    <property type="entry name" value="7tm_classA_rhodopsin-like"/>
    <property type="match status" value="1"/>
</dbReference>
<keyword evidence="9" id="KW-0807">Transducer</keyword>
<sequence length="440" mass="49583">MEKVQSGVFHLWQQLASVTEETSESNTLSEEIGELVSGWDNKCGAKAMTKSPYGSLSIKNDDCYPFFPCDECGCSSLKIKFLIVIQVLMLLFILSANLAIIFVIFNMEKGTRNRRNGSTRIFKLSLAFADLLMGLSTLPAAIDIAIDLFRGDQENLYSDLLRLSERSVETPKAIILGSGCIITTISSIWSILAIQVDLFLKLRWPMQQRTGKLMTTSRALIITAFIWSFSIAVSYGILGLGFSYGLHKPTLFYSVVVNDRFTAAKIISLAVFAWALPFTITIPLGVALVLLIRKTIKNLAKHKTDSFPNRSFDRRKKESLRKTREATSRTIAVEVVYVATFLPCIISNIYHVSKNCDRSANMFKMIADYVLLSGSFMNLFVYHLMWREFNLKLKSLLCMAVQTTRRNSVKDCTRRLTASRRTQITITDENPNVTENTNSQ</sequence>
<feature type="transmembrane region" description="Helical" evidence="10">
    <location>
        <begin position="331"/>
        <end position="350"/>
    </location>
</feature>
<feature type="transmembrane region" description="Helical" evidence="10">
    <location>
        <begin position="362"/>
        <end position="385"/>
    </location>
</feature>
<evidence type="ECO:0000259" key="11">
    <source>
        <dbReference type="PROSITE" id="PS50262"/>
    </source>
</evidence>
<proteinExistence type="predicted"/>
<evidence type="ECO:0000256" key="3">
    <source>
        <dbReference type="ARBA" id="ARBA00022692"/>
    </source>
</evidence>
<comment type="subcellular location">
    <subcellularLocation>
        <location evidence="1">Cell membrane</location>
        <topology evidence="1">Multi-pass membrane protein</topology>
    </subcellularLocation>
</comment>
<accession>E4XYB7</accession>
<evidence type="ECO:0000313" key="12">
    <source>
        <dbReference type="EMBL" id="CBY14645.1"/>
    </source>
</evidence>